<feature type="transmembrane region" description="Helical" evidence="1">
    <location>
        <begin position="164"/>
        <end position="185"/>
    </location>
</feature>
<dbReference type="PROSITE" id="PS50817">
    <property type="entry name" value="INTEIN_N_TER"/>
    <property type="match status" value="1"/>
</dbReference>
<dbReference type="AlphaFoldDB" id="A0A413RZS4"/>
<dbReference type="InterPro" id="IPR032869">
    <property type="entry name" value="WHH_dom_containing"/>
</dbReference>
<dbReference type="SMART" id="SM00306">
    <property type="entry name" value="HintN"/>
    <property type="match status" value="1"/>
</dbReference>
<sequence>MATITLYKDKLNGVGGLIDNIVKSSNSLDTQLGTLKSTLQGVSNSTYNLQDTVNSISSSSKTEKEKVSDLKKLNKQVTEFITTTVKRDNSARDEINKSKKDFYAKYNYLKPDCEKNAIEKIVDKVEKAAEWCAKHWKLIATAVIVVVAVALIATGVGAGIGGTLLVGACWGAIIGAVIGGVAGGLESMSQGGSFLNGFEDGAFSGAVGGAIGGAAFAGLGVAGSTLGKGISCASKLGKVIKGTAAVSKVLSLGMAGFDMISLADMAIDNKNNPIADLNKKLHSNKAYNIFQISVSALAVFTGGMTTTMKCFVAGTLVLTSEGLKQIENIKTGDKVLATDTKTMKSEYKEVLDTFVRKTNELVHIYVGEEEIVTTTDHPFWVKGKGFVPAMNLVIGSELINDEGYTVCVENILRESNRDGVEVFNFKVEDYHTYYVGEEHILVHNADYKTRVPKQGVIKKTNNSDGSTTYTKVIDGKRVSVTYNSEGYPDFSPYVHPDYPKPVKINMTGNNTTDFRNANMAIGRKGSKPPKGYTWHHMEDGKSMILVRRDIHDCTTGGFAHTGGASVVRNK</sequence>
<dbReference type="CDD" id="cd00081">
    <property type="entry name" value="Hint"/>
    <property type="match status" value="1"/>
</dbReference>
<keyword evidence="1" id="KW-0812">Transmembrane</keyword>
<dbReference type="RefSeq" id="WP_118025278.1">
    <property type="nucleotide sequence ID" value="NZ_QSFO01000007.1"/>
</dbReference>
<dbReference type="Pfam" id="PF07591">
    <property type="entry name" value="PT-HINT"/>
    <property type="match status" value="1"/>
</dbReference>
<dbReference type="InterPro" id="IPR003587">
    <property type="entry name" value="Hint_dom_N"/>
</dbReference>
<keyword evidence="1" id="KW-0472">Membrane</keyword>
<proteinExistence type="predicted"/>
<dbReference type="GO" id="GO:0016539">
    <property type="term" value="P:intein-mediated protein splicing"/>
    <property type="evidence" value="ECO:0007669"/>
    <property type="project" value="InterPro"/>
</dbReference>
<organism evidence="3 4">
    <name type="scientific">Eubacterium ventriosum</name>
    <dbReference type="NCBI Taxonomy" id="39496"/>
    <lineage>
        <taxon>Bacteria</taxon>
        <taxon>Bacillati</taxon>
        <taxon>Bacillota</taxon>
        <taxon>Clostridia</taxon>
        <taxon>Eubacteriales</taxon>
        <taxon>Eubacteriaceae</taxon>
        <taxon>Eubacterium</taxon>
    </lineage>
</organism>
<protein>
    <recommendedName>
        <fullName evidence="2">Hint domain-containing protein</fullName>
    </recommendedName>
</protein>
<reference evidence="3 4" key="1">
    <citation type="submission" date="2018-08" db="EMBL/GenBank/DDBJ databases">
        <title>A genome reference for cultivated species of the human gut microbiota.</title>
        <authorList>
            <person name="Zou Y."/>
            <person name="Xue W."/>
            <person name="Luo G."/>
        </authorList>
    </citation>
    <scope>NUCLEOTIDE SEQUENCE [LARGE SCALE GENOMIC DNA]</scope>
    <source>
        <strain evidence="3 4">AM43-2</strain>
    </source>
</reference>
<dbReference type="Proteomes" id="UP000284598">
    <property type="component" value="Unassembled WGS sequence"/>
</dbReference>
<name>A0A413RZS4_9FIRM</name>
<dbReference type="PROSITE" id="PS50818">
    <property type="entry name" value="INTEIN_C_TER"/>
    <property type="match status" value="1"/>
</dbReference>
<feature type="transmembrane region" description="Helical" evidence="1">
    <location>
        <begin position="138"/>
        <end position="158"/>
    </location>
</feature>
<dbReference type="EMBL" id="QSFO01000007">
    <property type="protein sequence ID" value="RHA54406.1"/>
    <property type="molecule type" value="Genomic_DNA"/>
</dbReference>
<gene>
    <name evidence="3" type="ORF">DW929_06885</name>
</gene>
<dbReference type="InterPro" id="IPR006141">
    <property type="entry name" value="Intein_N"/>
</dbReference>
<accession>A0A413RZS4</accession>
<evidence type="ECO:0000313" key="4">
    <source>
        <dbReference type="Proteomes" id="UP000284598"/>
    </source>
</evidence>
<dbReference type="Pfam" id="PF14414">
    <property type="entry name" value="WHH"/>
    <property type="match status" value="1"/>
</dbReference>
<comment type="caution">
    <text evidence="3">The sequence shown here is derived from an EMBL/GenBank/DDBJ whole genome shotgun (WGS) entry which is preliminary data.</text>
</comment>
<evidence type="ECO:0000259" key="2">
    <source>
        <dbReference type="SMART" id="SM00306"/>
    </source>
</evidence>
<evidence type="ECO:0000256" key="1">
    <source>
        <dbReference type="SAM" id="Phobius"/>
    </source>
</evidence>
<dbReference type="SUPFAM" id="SSF51294">
    <property type="entry name" value="Hedgehog/intein (Hint) domain"/>
    <property type="match status" value="1"/>
</dbReference>
<feature type="domain" description="Hint" evidence="2">
    <location>
        <begin position="308"/>
        <end position="402"/>
    </location>
</feature>
<dbReference type="Gene3D" id="2.170.16.10">
    <property type="entry name" value="Hedgehog/Intein (Hint) domain"/>
    <property type="match status" value="1"/>
</dbReference>
<evidence type="ECO:0000313" key="3">
    <source>
        <dbReference type="EMBL" id="RHA54406.1"/>
    </source>
</evidence>
<dbReference type="InterPro" id="IPR036844">
    <property type="entry name" value="Hint_dom_sf"/>
</dbReference>
<keyword evidence="1" id="KW-1133">Transmembrane helix</keyword>
<dbReference type="InterPro" id="IPR030934">
    <property type="entry name" value="Intein_C"/>
</dbReference>